<dbReference type="Gene3D" id="2.60.40.10">
    <property type="entry name" value="Immunoglobulins"/>
    <property type="match status" value="1"/>
</dbReference>
<dbReference type="InterPro" id="IPR006457">
    <property type="entry name" value="S_layer-rel_Mac"/>
</dbReference>
<evidence type="ECO:0000313" key="3">
    <source>
        <dbReference type="EMBL" id="SNQ61786.1"/>
    </source>
</evidence>
<gene>
    <name evidence="3" type="ORF">MNV_50045</name>
</gene>
<feature type="domain" description="S-layer family duplication" evidence="2">
    <location>
        <begin position="46"/>
        <end position="296"/>
    </location>
</feature>
<keyword evidence="1" id="KW-1133">Transmembrane helix</keyword>
<protein>
    <submittedName>
        <fullName evidence="3">S-layer-related duplication domain protein</fullName>
    </submittedName>
</protein>
<evidence type="ECO:0000256" key="1">
    <source>
        <dbReference type="SAM" id="Phobius"/>
    </source>
</evidence>
<organism evidence="3 4">
    <name type="scientific">Candidatus Methanoperedens nitratireducens</name>
    <dbReference type="NCBI Taxonomy" id="1392998"/>
    <lineage>
        <taxon>Archaea</taxon>
        <taxon>Methanobacteriati</taxon>
        <taxon>Methanobacteriota</taxon>
        <taxon>Stenosarchaea group</taxon>
        <taxon>Methanomicrobia</taxon>
        <taxon>Methanosarcinales</taxon>
        <taxon>ANME-2 cluster</taxon>
        <taxon>Candidatus Methanoperedentaceae</taxon>
        <taxon>Candidatus Methanoperedens</taxon>
    </lineage>
</organism>
<evidence type="ECO:0000259" key="2">
    <source>
        <dbReference type="Pfam" id="PF07752"/>
    </source>
</evidence>
<evidence type="ECO:0000313" key="4">
    <source>
        <dbReference type="Proteomes" id="UP000218615"/>
    </source>
</evidence>
<dbReference type="Gene3D" id="2.60.40.1120">
    <property type="entry name" value="Carboxypeptidase-like, regulatory domain"/>
    <property type="match status" value="1"/>
</dbReference>
<dbReference type="AlphaFoldDB" id="A0A284VR73"/>
<dbReference type="RefSeq" id="WP_179293988.1">
    <property type="nucleotide sequence ID" value="NZ_FZMP01000196.1"/>
</dbReference>
<name>A0A284VR73_9EURY</name>
<dbReference type="InterPro" id="IPR013783">
    <property type="entry name" value="Ig-like_fold"/>
</dbReference>
<dbReference type="Gene3D" id="2.60.40.4190">
    <property type="match status" value="2"/>
</dbReference>
<dbReference type="NCBIfam" id="TIGR01567">
    <property type="entry name" value="S_layer_rel_Mac"/>
    <property type="match status" value="2"/>
</dbReference>
<feature type="transmembrane region" description="Helical" evidence="1">
    <location>
        <begin position="12"/>
        <end position="32"/>
    </location>
</feature>
<feature type="transmembrane region" description="Helical" evidence="1">
    <location>
        <begin position="858"/>
        <end position="878"/>
    </location>
</feature>
<keyword evidence="4" id="KW-1185">Reference proteome</keyword>
<dbReference type="Pfam" id="PF07752">
    <property type="entry name" value="S-layer"/>
    <property type="match status" value="2"/>
</dbReference>
<sequence>MIKGNICAERLLKIAIGITILILLSGGIAGAAPSTGNRVWDGSKGMPTTYTWNSYSFAGFYYNLNDNLGTEQLTIRNIKRTIDEGDIRYTTAPAEVSFGYSGFGKYQVIGFMADKYFAGYTKNSIVSNKEVKSTLGKSQLHRVLLDDNDKRIVAEGGTLTLKEGYVLKMKEVDIGAGPGQIWITLLKDGNEVDNGVVSGDSAYIYSKKVGSVIDLPIIAVHFDNVFRGREVNAAFVRGVFQLSESFTLVRNGDRYGEMEISDVGLGGIDMENRNSISLSPGNTVDLMGDLKLTVADSDVLRFALSVEKTGTFEVRGTVYPAIDEWTPLNFGLNVGGTNIGFYYDIDQDIGNENLRIEQISGSSIPRGKLKYSTSSQEIGFGYSGFGKYQVIGFMADKYFAGFTKNSAISGKEVKSTLGRNQLHRVLIDDDTKRIVSQGSTLTLKEGYVLKMKDIDIGAGQGQILIALLKDGSEVDTDVVSGQDTYIYSKKVGAESDLPIIAINFDDIFRGREVNAAFVRGIFQISESFIPVKTGDRYGEMEISSVDANSIRMENKNSIGLSSGSTVDLMGNIKFRVADSSDVRLYPFVMVTPEMIANQLLIDAPARASAGDAIIVKVTAGGKAVEGASVGIDSDTVQTDRDGIVNYTLKKTLDGGLYNLTATKLGYQKASKGIEIKEYIENRLSIDAPVKANQFETITIKVTQNDLPVSGVTVLFDNITAGQTDSSGAVKYTLEESGTHTIYASKSGYTTAARDIDIRMPYSEYKALDINIDPEVVSTGQTAVIRSNVTNAGTKKDTLPVVLIINNTEVGSKPVTLAPGEVKEITFNQEVALPAGNYTVEILGQKKLIEVRESSPVNIFLILGIIIVVGAIIIYYMTAKKSIFEVIKKPK</sequence>
<keyword evidence="1" id="KW-0812">Transmembrane</keyword>
<accession>A0A284VR73</accession>
<feature type="domain" description="S-layer family duplication" evidence="2">
    <location>
        <begin position="340"/>
        <end position="578"/>
    </location>
</feature>
<dbReference type="EMBL" id="FZMP01000196">
    <property type="protein sequence ID" value="SNQ61786.1"/>
    <property type="molecule type" value="Genomic_DNA"/>
</dbReference>
<keyword evidence="1" id="KW-0472">Membrane</keyword>
<dbReference type="Proteomes" id="UP000218615">
    <property type="component" value="Unassembled WGS sequence"/>
</dbReference>
<proteinExistence type="predicted"/>
<dbReference type="OrthoDB" id="240412at2157"/>
<dbReference type="Gene3D" id="2.60.98.40">
    <property type="match status" value="2"/>
</dbReference>
<reference evidence="4" key="1">
    <citation type="submission" date="2017-06" db="EMBL/GenBank/DDBJ databases">
        <authorList>
            <person name="Cremers G."/>
        </authorList>
    </citation>
    <scope>NUCLEOTIDE SEQUENCE [LARGE SCALE GENOMIC DNA]</scope>
</reference>